<dbReference type="AlphaFoldDB" id="A0A223D6U5"/>
<name>A0A223D6U5_9BACL</name>
<evidence type="ECO:0000256" key="1">
    <source>
        <dbReference type="SAM" id="Phobius"/>
    </source>
</evidence>
<sequence length="298" mass="33373">MWSPCRTASNCCAKEERANETCCCSLALDSRLLRRCRAVRYDARCFRTALCSCKGGAMKRKLLSVLLILVTVGLAWLAYALWPSEDLNWAVTSFVFLLLALGLFYLRFERAKVSSKEMALIASLAALAVVGRIIFAPFPNFKPTSYLILLAGYVFGPRAGFMVGATVAVISNMFFGQGPWTPWQMMAWGLIGATAGLYGRWRGEKVHPLELAVFGAVWGFLFGWFMNTWVWLTTFYPLNLTTFLAANAASVWFDVSHATANVLFALLLTRSFLPILYRFRKKLTTTSLEVQTDVETKN</sequence>
<gene>
    <name evidence="2" type="ORF">CIG75_05145</name>
</gene>
<feature type="transmembrane region" description="Helical" evidence="1">
    <location>
        <begin position="211"/>
        <end position="232"/>
    </location>
</feature>
<evidence type="ECO:0000313" key="3">
    <source>
        <dbReference type="Proteomes" id="UP000214688"/>
    </source>
</evidence>
<feature type="transmembrane region" description="Helical" evidence="1">
    <location>
        <begin position="252"/>
        <end position="273"/>
    </location>
</feature>
<protein>
    <recommendedName>
        <fullName evidence="4">ECF transporter S component</fullName>
    </recommendedName>
</protein>
<dbReference type="Pfam" id="PF07155">
    <property type="entry name" value="ECF-ribofla_trS"/>
    <property type="match status" value="1"/>
</dbReference>
<evidence type="ECO:0000313" key="2">
    <source>
        <dbReference type="EMBL" id="ASS77126.1"/>
    </source>
</evidence>
<accession>A0A223D6U5</accession>
<dbReference type="GO" id="GO:0016020">
    <property type="term" value="C:membrane"/>
    <property type="evidence" value="ECO:0007669"/>
    <property type="project" value="InterPro"/>
</dbReference>
<reference evidence="2 3" key="1">
    <citation type="journal article" date="2015" name="Int. J. Syst. Evol. Microbiol.">
        <title>Tumebacillus algifaecis sp. nov., isolated from decomposing algal scum.</title>
        <authorList>
            <person name="Wu Y.F."/>
            <person name="Zhang B."/>
            <person name="Xing P."/>
            <person name="Wu Q.L."/>
            <person name="Liu S.J."/>
        </authorList>
    </citation>
    <scope>NUCLEOTIDE SEQUENCE [LARGE SCALE GENOMIC DNA]</scope>
    <source>
        <strain evidence="2 3">THMBR28</strain>
    </source>
</reference>
<keyword evidence="1" id="KW-1133">Transmembrane helix</keyword>
<feature type="transmembrane region" description="Helical" evidence="1">
    <location>
        <begin position="62"/>
        <end position="81"/>
    </location>
</feature>
<feature type="transmembrane region" description="Helical" evidence="1">
    <location>
        <begin position="118"/>
        <end position="138"/>
    </location>
</feature>
<dbReference type="Proteomes" id="UP000214688">
    <property type="component" value="Chromosome"/>
</dbReference>
<proteinExistence type="predicted"/>
<dbReference type="EMBL" id="CP022657">
    <property type="protein sequence ID" value="ASS77126.1"/>
    <property type="molecule type" value="Genomic_DNA"/>
</dbReference>
<dbReference type="Gene3D" id="1.10.1760.20">
    <property type="match status" value="1"/>
</dbReference>
<keyword evidence="1" id="KW-0812">Transmembrane</keyword>
<feature type="transmembrane region" description="Helical" evidence="1">
    <location>
        <begin position="87"/>
        <end position="106"/>
    </location>
</feature>
<dbReference type="KEGG" id="tab:CIG75_05145"/>
<keyword evidence="1" id="KW-0472">Membrane</keyword>
<evidence type="ECO:0008006" key="4">
    <source>
        <dbReference type="Google" id="ProtNLM"/>
    </source>
</evidence>
<keyword evidence="3" id="KW-1185">Reference proteome</keyword>
<organism evidence="2 3">
    <name type="scientific">Tumebacillus algifaecis</name>
    <dbReference type="NCBI Taxonomy" id="1214604"/>
    <lineage>
        <taxon>Bacteria</taxon>
        <taxon>Bacillati</taxon>
        <taxon>Bacillota</taxon>
        <taxon>Bacilli</taxon>
        <taxon>Bacillales</taxon>
        <taxon>Alicyclobacillaceae</taxon>
        <taxon>Tumebacillus</taxon>
    </lineage>
</organism>
<dbReference type="InterPro" id="IPR009825">
    <property type="entry name" value="ECF_substrate-spec-like"/>
</dbReference>